<dbReference type="InterPro" id="IPR033116">
    <property type="entry name" value="TRYPSIN_SER"/>
</dbReference>
<reference evidence="12" key="1">
    <citation type="journal article" date="2015" name="Proc. Natl. Acad. Sci. U.S.A.">
        <title>Genome sequence of the Asian Tiger mosquito, Aedes albopictus, reveals insights into its biology, genetics, and evolution.</title>
        <authorList>
            <person name="Chen X.G."/>
            <person name="Jiang X."/>
            <person name="Gu J."/>
            <person name="Xu M."/>
            <person name="Wu Y."/>
            <person name="Deng Y."/>
            <person name="Zhang C."/>
            <person name="Bonizzoni M."/>
            <person name="Dermauw W."/>
            <person name="Vontas J."/>
            <person name="Armbruster P."/>
            <person name="Huang X."/>
            <person name="Yang Y."/>
            <person name="Zhang H."/>
            <person name="He W."/>
            <person name="Peng H."/>
            <person name="Liu Y."/>
            <person name="Wu K."/>
            <person name="Chen J."/>
            <person name="Lirakis M."/>
            <person name="Topalis P."/>
            <person name="Van Leeuwen T."/>
            <person name="Hall A.B."/>
            <person name="Jiang X."/>
            <person name="Thorpe C."/>
            <person name="Mueller R.L."/>
            <person name="Sun C."/>
            <person name="Waterhouse R.M."/>
            <person name="Yan G."/>
            <person name="Tu Z.J."/>
            <person name="Fang X."/>
            <person name="James A.A."/>
        </authorList>
    </citation>
    <scope>NUCLEOTIDE SEQUENCE [LARGE SCALE GENOMIC DNA]</scope>
    <source>
        <strain evidence="12">Foshan</strain>
    </source>
</reference>
<feature type="domain" description="Peptidase S1" evidence="10">
    <location>
        <begin position="30"/>
        <end position="255"/>
    </location>
</feature>
<dbReference type="PRINTS" id="PR00722">
    <property type="entry name" value="CHYMOTRYPSIN"/>
</dbReference>
<evidence type="ECO:0000259" key="10">
    <source>
        <dbReference type="PROSITE" id="PS50240"/>
    </source>
</evidence>
<dbReference type="Gene3D" id="2.40.10.10">
    <property type="entry name" value="Trypsin-like serine proteases"/>
    <property type="match status" value="2"/>
</dbReference>
<dbReference type="PANTHER" id="PTHR24264">
    <property type="entry name" value="TRYPSIN-RELATED"/>
    <property type="match status" value="1"/>
</dbReference>
<evidence type="ECO:0000256" key="2">
    <source>
        <dbReference type="ARBA" id="ARBA00022525"/>
    </source>
</evidence>
<dbReference type="InterPro" id="IPR001254">
    <property type="entry name" value="Trypsin_dom"/>
</dbReference>
<dbReference type="InterPro" id="IPR043504">
    <property type="entry name" value="Peptidase_S1_PA_chymotrypsin"/>
</dbReference>
<evidence type="ECO:0000256" key="9">
    <source>
        <dbReference type="SAM" id="SignalP"/>
    </source>
</evidence>
<dbReference type="PANTHER" id="PTHR24264:SF65">
    <property type="entry name" value="SRCR DOMAIN-CONTAINING PROTEIN"/>
    <property type="match status" value="1"/>
</dbReference>
<evidence type="ECO:0000256" key="4">
    <source>
        <dbReference type="ARBA" id="ARBA00022801"/>
    </source>
</evidence>
<evidence type="ECO:0000313" key="12">
    <source>
        <dbReference type="Proteomes" id="UP000069940"/>
    </source>
</evidence>
<dbReference type="PROSITE" id="PS00134">
    <property type="entry name" value="TRYPSIN_HIS"/>
    <property type="match status" value="2"/>
</dbReference>
<dbReference type="CDD" id="cd00190">
    <property type="entry name" value="Tryp_SPc"/>
    <property type="match status" value="2"/>
</dbReference>
<comment type="subcellular location">
    <subcellularLocation>
        <location evidence="1">Secreted</location>
    </subcellularLocation>
</comment>
<accession>A0ABM1Z909</accession>
<dbReference type="GeneID" id="109421637"/>
<dbReference type="Pfam" id="PF00089">
    <property type="entry name" value="Trypsin"/>
    <property type="match status" value="2"/>
</dbReference>
<dbReference type="RefSeq" id="XP_019551694.3">
    <property type="nucleotide sequence ID" value="XM_019696149.3"/>
</dbReference>
<keyword evidence="6" id="KW-1015">Disulfide bond</keyword>
<evidence type="ECO:0000256" key="1">
    <source>
        <dbReference type="ARBA" id="ARBA00004613"/>
    </source>
</evidence>
<name>A0ABM1Z909_AEDAL</name>
<evidence type="ECO:0000256" key="6">
    <source>
        <dbReference type="ARBA" id="ARBA00023157"/>
    </source>
</evidence>
<dbReference type="InterPro" id="IPR001314">
    <property type="entry name" value="Peptidase_S1A"/>
</dbReference>
<proteinExistence type="inferred from homology"/>
<evidence type="ECO:0000256" key="7">
    <source>
        <dbReference type="ARBA" id="ARBA00024195"/>
    </source>
</evidence>
<reference evidence="11" key="2">
    <citation type="submission" date="2025-05" db="UniProtKB">
        <authorList>
            <consortium name="EnsemblMetazoa"/>
        </authorList>
    </citation>
    <scope>IDENTIFICATION</scope>
    <source>
        <strain evidence="11">Foshan</strain>
    </source>
</reference>
<dbReference type="PROSITE" id="PS50240">
    <property type="entry name" value="TRYPSIN_DOM"/>
    <property type="match status" value="2"/>
</dbReference>
<dbReference type="Proteomes" id="UP000069940">
    <property type="component" value="Unassembled WGS sequence"/>
</dbReference>
<keyword evidence="9" id="KW-0732">Signal</keyword>
<evidence type="ECO:0000256" key="5">
    <source>
        <dbReference type="ARBA" id="ARBA00022825"/>
    </source>
</evidence>
<feature type="signal peptide" evidence="9">
    <location>
        <begin position="1"/>
        <end position="23"/>
    </location>
</feature>
<organism evidence="11 12">
    <name type="scientific">Aedes albopictus</name>
    <name type="common">Asian tiger mosquito</name>
    <name type="synonym">Stegomyia albopicta</name>
    <dbReference type="NCBI Taxonomy" id="7160"/>
    <lineage>
        <taxon>Eukaryota</taxon>
        <taxon>Metazoa</taxon>
        <taxon>Ecdysozoa</taxon>
        <taxon>Arthropoda</taxon>
        <taxon>Hexapoda</taxon>
        <taxon>Insecta</taxon>
        <taxon>Pterygota</taxon>
        <taxon>Neoptera</taxon>
        <taxon>Endopterygota</taxon>
        <taxon>Diptera</taxon>
        <taxon>Nematocera</taxon>
        <taxon>Culicoidea</taxon>
        <taxon>Culicidae</taxon>
        <taxon>Culicinae</taxon>
        <taxon>Aedini</taxon>
        <taxon>Aedes</taxon>
        <taxon>Stegomyia</taxon>
    </lineage>
</organism>
<dbReference type="InterPro" id="IPR050127">
    <property type="entry name" value="Serine_Proteases_S1"/>
</dbReference>
<dbReference type="InterPro" id="IPR009003">
    <property type="entry name" value="Peptidase_S1_PA"/>
</dbReference>
<dbReference type="InterPro" id="IPR018114">
    <property type="entry name" value="TRYPSIN_HIS"/>
</dbReference>
<keyword evidence="5 8" id="KW-0720">Serine protease</keyword>
<sequence length="539" mass="58311">MVSTSFAITFLIILLNWYEWATALTDDARIVGGYADRIENVPYTVSISKRGFGHFCGGSLISLQWVLTAAHCLVGEGPGDLYVRAGSTYKNTGGILRKVKMVIPHNRYSKDIKLDLDIGLLQLLRPFPANNDFIGTVRLIGPAEIVPPGRDCVISGWGTTKQNDGEHQVLKSAMVKTVTQAACQRVLYRKIITKNMVCAGAQRHDACQGDSGGPMICTGSLTGVVSWGEGCATAGKPGVYTSVRELRPWIYAYTGIVVSVCIATGIELNRHYDSTSNEFAKSLSYRMTSAVSTLAFLIILLNWCEWASSSDLRIVGGFADKIENVPYTVSISKRGYGHLCGGSLITLKWILTAAHCLLDDGPGNLYVRAGTTYKNKGGILRRVQTTISHALYTTQKLDLDVGLVQLFRPFPANNNLISTVRLRAPSEIVPPGVECVISGWGDTKENDGPYQILKSAKVKTVSQMRCQQALFRQVITKNMICAGAQGHDACQGDSGGPMVCAGILTGVVSWGEGCATIGKPGVYTSVSELRPWIHTFTGL</sequence>
<keyword evidence="4 8" id="KW-0378">Hydrolase</keyword>
<feature type="domain" description="Peptidase S1" evidence="10">
    <location>
        <begin position="314"/>
        <end position="538"/>
    </location>
</feature>
<comment type="similarity">
    <text evidence="7">Belongs to the peptidase S1 family. CLIP subfamily.</text>
</comment>
<feature type="chain" id="PRO_5046607331" description="Peptidase S1 domain-containing protein" evidence="9">
    <location>
        <begin position="24"/>
        <end position="539"/>
    </location>
</feature>
<dbReference type="SUPFAM" id="SSF50494">
    <property type="entry name" value="Trypsin-like serine proteases"/>
    <property type="match status" value="2"/>
</dbReference>
<evidence type="ECO:0000256" key="8">
    <source>
        <dbReference type="RuleBase" id="RU363034"/>
    </source>
</evidence>
<keyword evidence="12" id="KW-1185">Reference proteome</keyword>
<evidence type="ECO:0000313" key="11">
    <source>
        <dbReference type="EnsemblMetazoa" id="AALFPA23_016220.P23637"/>
    </source>
</evidence>
<dbReference type="EnsemblMetazoa" id="AALFPA23_016220.R23637">
    <property type="protein sequence ID" value="AALFPA23_016220.P23637"/>
    <property type="gene ID" value="AALFPA23_016220"/>
</dbReference>
<dbReference type="SMART" id="SM00020">
    <property type="entry name" value="Tryp_SPc"/>
    <property type="match status" value="2"/>
</dbReference>
<evidence type="ECO:0000256" key="3">
    <source>
        <dbReference type="ARBA" id="ARBA00022670"/>
    </source>
</evidence>
<keyword evidence="3 8" id="KW-0645">Protease</keyword>
<keyword evidence="2" id="KW-0964">Secreted</keyword>
<protein>
    <recommendedName>
        <fullName evidence="10">Peptidase S1 domain-containing protein</fullName>
    </recommendedName>
</protein>
<dbReference type="PROSITE" id="PS00135">
    <property type="entry name" value="TRYPSIN_SER"/>
    <property type="match status" value="2"/>
</dbReference>